<feature type="binding site" evidence="9">
    <location>
        <position position="149"/>
    </location>
    <ligand>
        <name>Fe cation</name>
        <dbReference type="ChEBI" id="CHEBI:24875"/>
        <label>2</label>
    </ligand>
</feature>
<dbReference type="InterPro" id="IPR009078">
    <property type="entry name" value="Ferritin-like_SF"/>
</dbReference>
<dbReference type="AlphaFoldDB" id="A0A316FYW1"/>
<protein>
    <recommendedName>
        <fullName evidence="9">3-demethoxyubiquinol 3-hydroxylase</fullName>
        <shortName evidence="9">DMQ hydroxylase</shortName>
        <ecNumber evidence="9">1.14.99.60</ecNumber>
    </recommendedName>
    <alternativeName>
        <fullName evidence="9">2-nonaprenyl-3-methyl-6-methoxy-1,4-benzoquinol hydroxylase</fullName>
    </alternativeName>
</protein>
<keyword evidence="2 9" id="KW-1003">Cell membrane</keyword>
<dbReference type="GO" id="GO:0046872">
    <property type="term" value="F:metal ion binding"/>
    <property type="evidence" value="ECO:0007669"/>
    <property type="project" value="UniProtKB-KW"/>
</dbReference>
<gene>
    <name evidence="9" type="primary">coq7</name>
    <name evidence="10" type="ORF">C8D97_102158</name>
</gene>
<keyword evidence="7 9" id="KW-0503">Monooxygenase</keyword>
<comment type="caution">
    <text evidence="10">The sequence shown here is derived from an EMBL/GenBank/DDBJ whole genome shotgun (WGS) entry which is preliminary data.</text>
</comment>
<dbReference type="EC" id="1.14.99.60" evidence="9"/>
<keyword evidence="11" id="KW-1185">Reference proteome</keyword>
<feature type="binding site" evidence="9">
    <location>
        <position position="67"/>
    </location>
    <ligand>
        <name>Fe cation</name>
        <dbReference type="ChEBI" id="CHEBI:24875"/>
        <label>1</label>
    </ligand>
</feature>
<feature type="binding site" evidence="9">
    <location>
        <position position="97"/>
    </location>
    <ligand>
        <name>Fe cation</name>
        <dbReference type="ChEBI" id="CHEBI:24875"/>
        <label>1</label>
    </ligand>
</feature>
<comment type="similarity">
    <text evidence="9">Belongs to the COQ7 family.</text>
</comment>
<keyword evidence="5 9" id="KW-0560">Oxidoreductase</keyword>
<dbReference type="EMBL" id="QGGU01000002">
    <property type="protein sequence ID" value="PWK53769.1"/>
    <property type="molecule type" value="Genomic_DNA"/>
</dbReference>
<comment type="catalytic activity">
    <reaction evidence="9">
        <text>a 5-methoxy-2-methyl-3-(all-trans-polyprenyl)benzene-1,4-diol + AH2 + O2 = a 3-demethylubiquinol + A + H2O</text>
        <dbReference type="Rhea" id="RHEA:50908"/>
        <dbReference type="Rhea" id="RHEA-COMP:10859"/>
        <dbReference type="Rhea" id="RHEA-COMP:10914"/>
        <dbReference type="ChEBI" id="CHEBI:13193"/>
        <dbReference type="ChEBI" id="CHEBI:15377"/>
        <dbReference type="ChEBI" id="CHEBI:15379"/>
        <dbReference type="ChEBI" id="CHEBI:17499"/>
        <dbReference type="ChEBI" id="CHEBI:84167"/>
        <dbReference type="ChEBI" id="CHEBI:84422"/>
        <dbReference type="EC" id="1.14.99.60"/>
    </reaction>
</comment>
<keyword evidence="10" id="KW-0830">Ubiquinone</keyword>
<keyword evidence="8 9" id="KW-0472">Membrane</keyword>
<evidence type="ECO:0000313" key="10">
    <source>
        <dbReference type="EMBL" id="PWK53769.1"/>
    </source>
</evidence>
<dbReference type="HAMAP" id="MF_01658">
    <property type="entry name" value="COQ7"/>
    <property type="match status" value="1"/>
</dbReference>
<dbReference type="GO" id="GO:0006744">
    <property type="term" value="P:ubiquinone biosynthetic process"/>
    <property type="evidence" value="ECO:0007669"/>
    <property type="project" value="UniProtKB-UniRule"/>
</dbReference>
<comment type="cofactor">
    <cofactor evidence="9">
        <name>Fe cation</name>
        <dbReference type="ChEBI" id="CHEBI:24875"/>
    </cofactor>
    <text evidence="9">Binds 2 iron ions per subunit.</text>
</comment>
<organism evidence="10 11">
    <name type="scientific">Pleionea mediterranea</name>
    <dbReference type="NCBI Taxonomy" id="523701"/>
    <lineage>
        <taxon>Bacteria</taxon>
        <taxon>Pseudomonadati</taxon>
        <taxon>Pseudomonadota</taxon>
        <taxon>Gammaproteobacteria</taxon>
        <taxon>Oceanospirillales</taxon>
        <taxon>Pleioneaceae</taxon>
        <taxon>Pleionea</taxon>
    </lineage>
</organism>
<evidence type="ECO:0000256" key="7">
    <source>
        <dbReference type="ARBA" id="ARBA00023033"/>
    </source>
</evidence>
<keyword evidence="4 9" id="KW-0479">Metal-binding</keyword>
<dbReference type="InterPro" id="IPR047809">
    <property type="entry name" value="COQ7_proteobact"/>
</dbReference>
<evidence type="ECO:0000256" key="5">
    <source>
        <dbReference type="ARBA" id="ARBA00023002"/>
    </source>
</evidence>
<dbReference type="InterPro" id="IPR011566">
    <property type="entry name" value="Ubq_synth_Coq7"/>
</dbReference>
<dbReference type="Proteomes" id="UP000245790">
    <property type="component" value="Unassembled WGS sequence"/>
</dbReference>
<dbReference type="PANTHER" id="PTHR11237:SF4">
    <property type="entry name" value="5-DEMETHOXYUBIQUINONE HYDROXYLASE, MITOCHONDRIAL"/>
    <property type="match status" value="1"/>
</dbReference>
<dbReference type="CDD" id="cd01042">
    <property type="entry name" value="DMQH"/>
    <property type="match status" value="1"/>
</dbReference>
<dbReference type="NCBIfam" id="NF033656">
    <property type="entry name" value="DMQ_monoox_COQ7"/>
    <property type="match status" value="1"/>
</dbReference>
<feature type="binding site" evidence="9">
    <location>
        <position position="97"/>
    </location>
    <ligand>
        <name>Fe cation</name>
        <dbReference type="ChEBI" id="CHEBI:24875"/>
        <label>2</label>
    </ligand>
</feature>
<keyword evidence="3 9" id="KW-0831">Ubiquinone biosynthesis</keyword>
<dbReference type="GO" id="GO:0005886">
    <property type="term" value="C:plasma membrane"/>
    <property type="evidence" value="ECO:0007669"/>
    <property type="project" value="UniProtKB-SubCell"/>
</dbReference>
<accession>A0A316FYW1</accession>
<keyword evidence="6 9" id="KW-0408">Iron</keyword>
<evidence type="ECO:0000256" key="3">
    <source>
        <dbReference type="ARBA" id="ARBA00022688"/>
    </source>
</evidence>
<comment type="subcellular location">
    <subcellularLocation>
        <location evidence="9">Cell membrane</location>
        <topology evidence="9">Peripheral membrane protein</topology>
    </subcellularLocation>
</comment>
<reference evidence="10 11" key="1">
    <citation type="submission" date="2018-05" db="EMBL/GenBank/DDBJ databases">
        <title>Genomic Encyclopedia of Type Strains, Phase IV (KMG-IV): sequencing the most valuable type-strain genomes for metagenomic binning, comparative biology and taxonomic classification.</title>
        <authorList>
            <person name="Goeker M."/>
        </authorList>
    </citation>
    <scope>NUCLEOTIDE SEQUENCE [LARGE SCALE GENOMIC DNA]</scope>
    <source>
        <strain evidence="10 11">DSM 25350</strain>
    </source>
</reference>
<feature type="binding site" evidence="9">
    <location>
        <position position="184"/>
    </location>
    <ligand>
        <name>Fe cation</name>
        <dbReference type="ChEBI" id="CHEBI:24875"/>
        <label>2</label>
    </ligand>
</feature>
<comment type="function">
    <text evidence="9">Catalyzes the hydroxylation of 2-nonaprenyl-3-methyl-6-methoxy-1,4-benzoquinol during ubiquinone biosynthesis.</text>
</comment>
<feature type="binding site" evidence="9">
    <location>
        <position position="181"/>
    </location>
    <ligand>
        <name>Fe cation</name>
        <dbReference type="ChEBI" id="CHEBI:24875"/>
        <label>2</label>
    </ligand>
</feature>
<dbReference type="Gene3D" id="1.20.1260.10">
    <property type="match status" value="1"/>
</dbReference>
<evidence type="ECO:0000256" key="1">
    <source>
        <dbReference type="ARBA" id="ARBA00004749"/>
    </source>
</evidence>
<proteinExistence type="inferred from homology"/>
<evidence type="ECO:0000256" key="4">
    <source>
        <dbReference type="ARBA" id="ARBA00022723"/>
    </source>
</evidence>
<dbReference type="PANTHER" id="PTHR11237">
    <property type="entry name" value="COENZYME Q10 BIOSYNTHESIS PROTEIN 7"/>
    <property type="match status" value="1"/>
</dbReference>
<dbReference type="InterPro" id="IPR012347">
    <property type="entry name" value="Ferritin-like"/>
</dbReference>
<feature type="binding site" evidence="9">
    <location>
        <position position="100"/>
    </location>
    <ligand>
        <name>Fe cation</name>
        <dbReference type="ChEBI" id="CHEBI:24875"/>
        <label>1</label>
    </ligand>
</feature>
<feature type="binding site" evidence="9">
    <location>
        <position position="181"/>
    </location>
    <ligand>
        <name>Fe cation</name>
        <dbReference type="ChEBI" id="CHEBI:24875"/>
        <label>1</label>
    </ligand>
</feature>
<sequence length="218" mass="24376">MPKEYCMRKLSFIDSLCASADNALRTLAGGYQTTNRPSPAANIEPTNLSADEQRRVAGMMRINHCGEVCAQALYQGQAITAKLPEVREKMEQSAKEENDHLHWCHQRLDELNTHTSFLNPLWYAGSFSLGALAGLAGDRWSLGFVAETERQVVKHLDKHLHQLPKEDQRSREILSVMKTDEQEHATAALEAGGTELPDTVKSAMSLMSKVMTKTVYYL</sequence>
<dbReference type="Pfam" id="PF03232">
    <property type="entry name" value="COQ7"/>
    <property type="match status" value="1"/>
</dbReference>
<evidence type="ECO:0000313" key="11">
    <source>
        <dbReference type="Proteomes" id="UP000245790"/>
    </source>
</evidence>
<dbReference type="SUPFAM" id="SSF47240">
    <property type="entry name" value="Ferritin-like"/>
    <property type="match status" value="1"/>
</dbReference>
<comment type="pathway">
    <text evidence="1 9">Cofactor biosynthesis; ubiquinone biosynthesis.</text>
</comment>
<dbReference type="GO" id="GO:0008682">
    <property type="term" value="F:3-demethoxyubiquinol 3-hydroxylase activity"/>
    <property type="evidence" value="ECO:0007669"/>
    <property type="project" value="UniProtKB-EC"/>
</dbReference>
<evidence type="ECO:0000256" key="2">
    <source>
        <dbReference type="ARBA" id="ARBA00022475"/>
    </source>
</evidence>
<evidence type="ECO:0000256" key="9">
    <source>
        <dbReference type="HAMAP-Rule" id="MF_01658"/>
    </source>
</evidence>
<evidence type="ECO:0000256" key="6">
    <source>
        <dbReference type="ARBA" id="ARBA00023004"/>
    </source>
</evidence>
<name>A0A316FYW1_9GAMM</name>
<dbReference type="UniPathway" id="UPA00232"/>
<evidence type="ECO:0000256" key="8">
    <source>
        <dbReference type="ARBA" id="ARBA00023136"/>
    </source>
</evidence>